<dbReference type="GO" id="GO:0008610">
    <property type="term" value="P:lipid biosynthetic process"/>
    <property type="evidence" value="ECO:0007669"/>
    <property type="project" value="InterPro"/>
</dbReference>
<dbReference type="CDD" id="cd05931">
    <property type="entry name" value="FAAL"/>
    <property type="match status" value="1"/>
</dbReference>
<keyword evidence="3" id="KW-0597">Phosphoprotein</keyword>
<evidence type="ECO:0000259" key="6">
    <source>
        <dbReference type="Pfam" id="PF07993"/>
    </source>
</evidence>
<feature type="domain" description="Thioester reductase (TE)" evidence="6">
    <location>
        <begin position="707"/>
        <end position="944"/>
    </location>
</feature>
<dbReference type="SUPFAM" id="SSF56801">
    <property type="entry name" value="Acetyl-CoA synthetase-like"/>
    <property type="match status" value="1"/>
</dbReference>
<keyword evidence="2" id="KW-0596">Phosphopantetheine</keyword>
<dbReference type="Gene3D" id="3.40.50.12780">
    <property type="entry name" value="N-terminal domain of ligase-like"/>
    <property type="match status" value="1"/>
</dbReference>
<sequence>MSVIKVVEAWAESQPDKLLFSFLDVTGAEVERHTYASFLARADVIASHLAARRGLEPQSRVMLAFPPGLEMICALFACARAGVIAVPVVEPTGHAMAALLRIAHVAYDCGATLLLSNSEGRNALKAGLALAEPWLAGALAGVELLATESMIEAAGPAPRGPRGEIFFLQYTSGSTSRPKGVMVSQSNLIANRALVVDHDQPIGVSWLPQQHDMGLIGYFIYAAMSGGQTFALAPATFIQNPGLWLDTISRYRATASSAPNFAFEYCLKPGRIPEEILTRLDLSSLKFLMNAAEPVRPETYRRFLQKFRKYGLTPQSFFAAYGLAENTLAVASYGRKPLSVDRRALARNRVHVTSAAFAIDSAVQIMSSGVALGDNELRIVDPQTRATLGEDQVGEIWVTGPSKCLGYWRNPELTQEIFEARLTGGASNRDFLRTQDLGFIHDGEVYVCGRIKDMIIIRGQNIYPQDIEAAVEAASPAIRRGGVAAFALGDEHLGHIGVVAEVSEPQAPPDAAAIVAAVRRALAVDIGDIIFIPPRTLPKTSSGKVMRFLARDWLSAGRLKVLASLSRRDESQDDGAAAAPFSILRTRYRLTGDERITLLEAGVDSFDLVTLMHEVKEMLGERGESLLGKHVDVRLMQNITVADLFELQRRFEAAPDDVAVEMSRFVARTRAACLAEEEALMRKDRTLPFEPERPRAPPAEAPECVFLTGGTGFLGPFVLASLLAQTQAEINVLVRGQNSEEARARLLAQARDSGVASPEMVAAFERRVKVVHGALDQKRFGLSPDAWRQLANKTDAIYHGGALVNYLFTYQNMRDANIGGTAETLRLAFEGRPKQFNAISTTFIFGWANKDVLYESDNNDGMERLDFGYSQSKWASEQMVLDARRRGLATRVFRPALITPSVTGGGAAFDITTRLIAFIIKYGIGVDAMNQVSFTPADVTANNIVAIAQSPDTLGGTFHVTRDAYANMRNVTEIIARRTGSRFQMFQLKDFVPEVIRRCTRDDLIFPLVDFLIGSIDNISAMEFKRYDSTAYQAARDASPLGLPDPSLEDTVGAIVTFLERHSAI</sequence>
<evidence type="ECO:0000313" key="8">
    <source>
        <dbReference type="Proteomes" id="UP000439113"/>
    </source>
</evidence>
<dbReference type="InterPro" id="IPR042099">
    <property type="entry name" value="ANL_N_sf"/>
</dbReference>
<evidence type="ECO:0000256" key="2">
    <source>
        <dbReference type="ARBA" id="ARBA00022450"/>
    </source>
</evidence>
<dbReference type="Proteomes" id="UP000439113">
    <property type="component" value="Unassembled WGS sequence"/>
</dbReference>
<dbReference type="InterPro" id="IPR013120">
    <property type="entry name" value="FAR_NAD-bd"/>
</dbReference>
<dbReference type="GO" id="GO:0071766">
    <property type="term" value="P:Actinobacterium-type cell wall biogenesis"/>
    <property type="evidence" value="ECO:0007669"/>
    <property type="project" value="UniProtKB-ARBA"/>
</dbReference>
<keyword evidence="4" id="KW-0436">Ligase</keyword>
<evidence type="ECO:0000256" key="4">
    <source>
        <dbReference type="ARBA" id="ARBA00022598"/>
    </source>
</evidence>
<dbReference type="FunFam" id="3.40.50.12780:FF:000013">
    <property type="entry name" value="Long-chain-fatty-acid--AMP ligase FadD32"/>
    <property type="match status" value="1"/>
</dbReference>
<dbReference type="GO" id="GO:0016874">
    <property type="term" value="F:ligase activity"/>
    <property type="evidence" value="ECO:0007669"/>
    <property type="project" value="UniProtKB-KW"/>
</dbReference>
<dbReference type="SUPFAM" id="SSF51735">
    <property type="entry name" value="NAD(P)-binding Rossmann-fold domains"/>
    <property type="match status" value="1"/>
</dbReference>
<accession>A0A6N8DW06</accession>
<organism evidence="7 8">
    <name type="scientific">Rhodoblastus acidophilus</name>
    <name type="common">Rhodopseudomonas acidophila</name>
    <dbReference type="NCBI Taxonomy" id="1074"/>
    <lineage>
        <taxon>Bacteria</taxon>
        <taxon>Pseudomonadati</taxon>
        <taxon>Pseudomonadota</taxon>
        <taxon>Alphaproteobacteria</taxon>
        <taxon>Hyphomicrobiales</taxon>
        <taxon>Rhodoblastaceae</taxon>
        <taxon>Rhodoblastus</taxon>
    </lineage>
</organism>
<gene>
    <name evidence="7" type="ORF">GJ654_20515</name>
</gene>
<dbReference type="InterPro" id="IPR020845">
    <property type="entry name" value="AMP-binding_CS"/>
</dbReference>
<evidence type="ECO:0000313" key="7">
    <source>
        <dbReference type="EMBL" id="MTV33363.1"/>
    </source>
</evidence>
<dbReference type="InterPro" id="IPR040097">
    <property type="entry name" value="FAAL/FAAC"/>
</dbReference>
<dbReference type="AlphaFoldDB" id="A0A6N8DW06"/>
<dbReference type="PROSITE" id="PS00455">
    <property type="entry name" value="AMP_BINDING"/>
    <property type="match status" value="1"/>
</dbReference>
<name>A0A6N8DW06_RHOAC</name>
<dbReference type="PANTHER" id="PTHR22754">
    <property type="entry name" value="DISCO-INTERACTING PROTEIN 2 DIP2 -RELATED"/>
    <property type="match status" value="1"/>
</dbReference>
<protein>
    <submittedName>
        <fullName evidence="7">AMP-binding protein</fullName>
    </submittedName>
</protein>
<evidence type="ECO:0000256" key="3">
    <source>
        <dbReference type="ARBA" id="ARBA00022553"/>
    </source>
</evidence>
<dbReference type="RefSeq" id="WP_155448041.1">
    <property type="nucleotide sequence ID" value="NZ_JAOQNR010000033.1"/>
</dbReference>
<dbReference type="InterPro" id="IPR000873">
    <property type="entry name" value="AMP-dep_synth/lig_dom"/>
</dbReference>
<evidence type="ECO:0000256" key="1">
    <source>
        <dbReference type="ARBA" id="ARBA00006432"/>
    </source>
</evidence>
<dbReference type="PANTHER" id="PTHR22754:SF32">
    <property type="entry name" value="DISCO-INTERACTING PROTEIN 2"/>
    <property type="match status" value="1"/>
</dbReference>
<evidence type="ECO:0000259" key="5">
    <source>
        <dbReference type="Pfam" id="PF00501"/>
    </source>
</evidence>
<dbReference type="Gene3D" id="3.40.50.720">
    <property type="entry name" value="NAD(P)-binding Rossmann-like Domain"/>
    <property type="match status" value="1"/>
</dbReference>
<comment type="caution">
    <text evidence="7">The sequence shown here is derived from an EMBL/GenBank/DDBJ whole genome shotgun (WGS) entry which is preliminary data.</text>
</comment>
<dbReference type="InterPro" id="IPR045851">
    <property type="entry name" value="AMP-bd_C_sf"/>
</dbReference>
<comment type="similarity">
    <text evidence="1">Belongs to the ATP-dependent AMP-binding enzyme family.</text>
</comment>
<dbReference type="Pfam" id="PF07993">
    <property type="entry name" value="NAD_binding_4"/>
    <property type="match status" value="1"/>
</dbReference>
<feature type="domain" description="AMP-dependent synthetase/ligase" evidence="5">
    <location>
        <begin position="8"/>
        <end position="408"/>
    </location>
</feature>
<dbReference type="InterPro" id="IPR036291">
    <property type="entry name" value="NAD(P)-bd_dom_sf"/>
</dbReference>
<dbReference type="Gene3D" id="3.30.300.30">
    <property type="match status" value="1"/>
</dbReference>
<dbReference type="EMBL" id="WNKS01000039">
    <property type="protein sequence ID" value="MTV33363.1"/>
    <property type="molecule type" value="Genomic_DNA"/>
</dbReference>
<reference evidence="7 8" key="1">
    <citation type="submission" date="2019-11" db="EMBL/GenBank/DDBJ databases">
        <title>Whole-genome sequence of a Rhodoblastus acidophilus DSM 142.</title>
        <authorList>
            <person name="Kyndt J.A."/>
            <person name="Meyer T.E."/>
        </authorList>
    </citation>
    <scope>NUCLEOTIDE SEQUENCE [LARGE SCALE GENOMIC DNA]</scope>
    <source>
        <strain evidence="7 8">DSM 142</strain>
    </source>
</reference>
<dbReference type="OrthoDB" id="9803968at2"/>
<dbReference type="Pfam" id="PF00501">
    <property type="entry name" value="AMP-binding"/>
    <property type="match status" value="1"/>
</dbReference>
<proteinExistence type="inferred from homology"/>